<evidence type="ECO:0000313" key="3">
    <source>
        <dbReference type="Proteomes" id="UP000029737"/>
    </source>
</evidence>
<keyword evidence="1" id="KW-1133">Transmembrane helix</keyword>
<gene>
    <name evidence="2" type="ORF">IL38_23685</name>
</gene>
<sequence>MTQVASLLRSILLLAGGFLIALGLWMGMSPVSLTATSGIYGGTSTIDCGPPWFPKADPGGTRFFGSMRPECTDEFGGRGVLGFLVLLAGGAAVGTAFHPAVRQKPSDT</sequence>
<keyword evidence="3" id="KW-1185">Reference proteome</keyword>
<feature type="transmembrane region" description="Helical" evidence="1">
    <location>
        <begin position="80"/>
        <end position="101"/>
    </location>
</feature>
<evidence type="ECO:0000256" key="1">
    <source>
        <dbReference type="SAM" id="Phobius"/>
    </source>
</evidence>
<keyword evidence="1" id="KW-0472">Membrane</keyword>
<accession>A0ABR4WY41</accession>
<evidence type="ECO:0000313" key="2">
    <source>
        <dbReference type="EMBL" id="KGI79315.1"/>
    </source>
</evidence>
<keyword evidence="1" id="KW-0812">Transmembrane</keyword>
<dbReference type="RefSeq" id="WP_043578746.1">
    <property type="nucleotide sequence ID" value="NZ_KN214181.1"/>
</dbReference>
<dbReference type="Proteomes" id="UP000029737">
    <property type="component" value="Unassembled WGS sequence"/>
</dbReference>
<name>A0ABR4WY41_9ACTN</name>
<protein>
    <submittedName>
        <fullName evidence="2">Uncharacterized protein</fullName>
    </submittedName>
</protein>
<comment type="caution">
    <text evidence="2">The sequence shown here is derived from an EMBL/GenBank/DDBJ whole genome shotgun (WGS) entry which is preliminary data.</text>
</comment>
<proteinExistence type="predicted"/>
<feature type="transmembrane region" description="Helical" evidence="1">
    <location>
        <begin position="7"/>
        <end position="28"/>
    </location>
</feature>
<organism evidence="2 3">
    <name type="scientific">Actinopolyspora erythraea</name>
    <dbReference type="NCBI Taxonomy" id="414996"/>
    <lineage>
        <taxon>Bacteria</taxon>
        <taxon>Bacillati</taxon>
        <taxon>Actinomycetota</taxon>
        <taxon>Actinomycetes</taxon>
        <taxon>Actinopolysporales</taxon>
        <taxon>Actinopolysporaceae</taxon>
        <taxon>Actinopolyspora</taxon>
    </lineage>
</organism>
<dbReference type="EMBL" id="JPMV01000046">
    <property type="protein sequence ID" value="KGI79315.1"/>
    <property type="molecule type" value="Genomic_DNA"/>
</dbReference>
<reference evidence="2 3" key="1">
    <citation type="journal article" date="2014" name="PLoS ONE">
        <title>Identification and Characterization of a New Erythromycin Biosynthetic Gene Cluster in Actinopolyspora erythraea YIM90600, a Novel Erythronolide-Producing Halophilic Actinomycete Isolated from Salt Field.</title>
        <authorList>
            <person name="Chen D."/>
            <person name="Feng J."/>
            <person name="Huang L."/>
            <person name="Zhang Q."/>
            <person name="Wu J."/>
            <person name="Zhu X."/>
            <person name="Duan Y."/>
            <person name="Xu Z."/>
        </authorList>
    </citation>
    <scope>NUCLEOTIDE SEQUENCE [LARGE SCALE GENOMIC DNA]</scope>
    <source>
        <strain evidence="2 3">YIM90600</strain>
    </source>
</reference>